<feature type="region of interest" description="Disordered" evidence="1">
    <location>
        <begin position="93"/>
        <end position="162"/>
    </location>
</feature>
<keyword evidence="3" id="KW-1185">Reference proteome</keyword>
<protein>
    <submittedName>
        <fullName evidence="2">Uncharacterized protein</fullName>
    </submittedName>
</protein>
<name>A0A9Q8FNP8_9STAP</name>
<evidence type="ECO:0000313" key="2">
    <source>
        <dbReference type="EMBL" id="TDL94381.1"/>
    </source>
</evidence>
<sequence length="162" mass="18640">MANTKTQKRISIAKTKSELILEWFISVGAANITYRKVIQEKLNKGKSTIYRMVDKLKEIQAEDGSFDALAQVFTIAELNIIIDLFNEYQIAPPEAKDTPEEKHEKELAKQSETVNKHLKDMGMKPVEHHMTEDDAKEVSIEQSIDESGKTLDLEQRFERFNK</sequence>
<gene>
    <name evidence="2" type="ORF">ERX40_10915</name>
</gene>
<comment type="caution">
    <text evidence="2">The sequence shown here is derived from an EMBL/GenBank/DDBJ whole genome shotgun (WGS) entry which is preliminary data.</text>
</comment>
<dbReference type="EMBL" id="SCWD01000009">
    <property type="protein sequence ID" value="TDL94381.1"/>
    <property type="molecule type" value="Genomic_DNA"/>
</dbReference>
<feature type="compositionally biased region" description="Basic and acidic residues" evidence="1">
    <location>
        <begin position="146"/>
        <end position="162"/>
    </location>
</feature>
<accession>A0A9Q8FNP8</accession>
<reference evidence="2 3" key="1">
    <citation type="submission" date="2019-01" db="EMBL/GenBank/DDBJ databases">
        <title>Draft genome sequences of the type strains of six Macrococcus species.</title>
        <authorList>
            <person name="Mazhar S."/>
            <person name="Altermann E."/>
            <person name="Hill C."/>
            <person name="Mcauliffe O."/>
        </authorList>
    </citation>
    <scope>NUCLEOTIDE SEQUENCE [LARGE SCALE GENOMIC DNA]</scope>
    <source>
        <strain evidence="2 3">ATCC 51828</strain>
    </source>
</reference>
<proteinExistence type="predicted"/>
<dbReference type="AlphaFoldDB" id="A0A9Q8FNP8"/>
<dbReference type="Proteomes" id="UP000295280">
    <property type="component" value="Unassembled WGS sequence"/>
</dbReference>
<feature type="compositionally biased region" description="Basic and acidic residues" evidence="1">
    <location>
        <begin position="94"/>
        <end position="139"/>
    </location>
</feature>
<dbReference type="RefSeq" id="WP_133418520.1">
    <property type="nucleotide sequence ID" value="NZ_SCWD01000009.1"/>
</dbReference>
<dbReference type="OrthoDB" id="2415732at2"/>
<evidence type="ECO:0000256" key="1">
    <source>
        <dbReference type="SAM" id="MobiDB-lite"/>
    </source>
</evidence>
<evidence type="ECO:0000313" key="3">
    <source>
        <dbReference type="Proteomes" id="UP000295280"/>
    </source>
</evidence>
<organism evidence="2 3">
    <name type="scientific">Macrococcus carouselicus</name>
    <dbReference type="NCBI Taxonomy" id="69969"/>
    <lineage>
        <taxon>Bacteria</taxon>
        <taxon>Bacillati</taxon>
        <taxon>Bacillota</taxon>
        <taxon>Bacilli</taxon>
        <taxon>Bacillales</taxon>
        <taxon>Staphylococcaceae</taxon>
        <taxon>Macrococcus</taxon>
    </lineage>
</organism>